<keyword evidence="2" id="KW-1185">Reference proteome</keyword>
<reference evidence="1 2" key="1">
    <citation type="submission" date="2016-04" db="EMBL/GenBank/DDBJ databases">
        <title>ATOL: Assembling a taxonomically balanced genome-scale reconstruction of the evolutionary history of the Enterobacteriaceae.</title>
        <authorList>
            <person name="Plunkett G.III."/>
            <person name="Neeno-Eckwall E.C."/>
            <person name="Glasner J.D."/>
            <person name="Perna N.T."/>
        </authorList>
    </citation>
    <scope>NUCLEOTIDE SEQUENCE [LARGE SCALE GENOMIC DNA]</scope>
    <source>
        <strain evidence="1 2">ATCC 51603</strain>
    </source>
</reference>
<gene>
    <name evidence="1" type="ORF">M989_03057</name>
</gene>
<protein>
    <recommendedName>
        <fullName evidence="3">Tryptophan synthase subunit beta</fullName>
    </recommendedName>
</protein>
<dbReference type="Proteomes" id="UP000078386">
    <property type="component" value="Unassembled WGS sequence"/>
</dbReference>
<dbReference type="PATRIC" id="fig|1354264.4.peg.3188"/>
<accession>A0A1B7JRV9</accession>
<organism evidence="1 2">
    <name type="scientific">Kluyvera georgiana ATCC 51603</name>
    <dbReference type="NCBI Taxonomy" id="1354264"/>
    <lineage>
        <taxon>Bacteria</taxon>
        <taxon>Pseudomonadati</taxon>
        <taxon>Pseudomonadota</taxon>
        <taxon>Gammaproteobacteria</taxon>
        <taxon>Enterobacterales</taxon>
        <taxon>Enterobacteriaceae</taxon>
        <taxon>Kluyvera</taxon>
    </lineage>
</organism>
<name>A0A1B7JRV9_9ENTR</name>
<evidence type="ECO:0000313" key="2">
    <source>
        <dbReference type="Proteomes" id="UP000078386"/>
    </source>
</evidence>
<dbReference type="AlphaFoldDB" id="A0A1B7JRV9"/>
<comment type="caution">
    <text evidence="1">The sequence shown here is derived from an EMBL/GenBank/DDBJ whole genome shotgun (WGS) entry which is preliminary data.</text>
</comment>
<sequence length="113" mass="12593">MHFIERDGEGRIVRVEAAEFSGMTEQSAETTAEIGEWLKVESLRTATLQRLQQSDLDMVRVLEDLIEVLMSKGVISITDLPPAAQNKLLNRAQARQTLSGLEGLIGDDEERLI</sequence>
<evidence type="ECO:0008006" key="3">
    <source>
        <dbReference type="Google" id="ProtNLM"/>
    </source>
</evidence>
<dbReference type="EMBL" id="LXEU01000063">
    <property type="protein sequence ID" value="OAT50648.1"/>
    <property type="molecule type" value="Genomic_DNA"/>
</dbReference>
<dbReference type="RefSeq" id="WP_064546770.1">
    <property type="nucleotide sequence ID" value="NZ_LXEU01000063.1"/>
</dbReference>
<evidence type="ECO:0000313" key="1">
    <source>
        <dbReference type="EMBL" id="OAT50648.1"/>
    </source>
</evidence>
<proteinExistence type="predicted"/>